<dbReference type="Proteomes" id="UP000247586">
    <property type="component" value="Chromosome"/>
</dbReference>
<evidence type="ECO:0000313" key="2">
    <source>
        <dbReference type="Proteomes" id="UP000247586"/>
    </source>
</evidence>
<proteinExistence type="predicted"/>
<accession>A0A2U9IUA8</accession>
<dbReference type="STRING" id="1293036.GCA_001315825_00221"/>
<protein>
    <recommendedName>
        <fullName evidence="3">SHSP domain-containing protein</fullName>
    </recommendedName>
</protein>
<gene>
    <name evidence="1" type="ORF">DFR87_07550</name>
</gene>
<dbReference type="AlphaFoldDB" id="A0A2U9IUA8"/>
<evidence type="ECO:0008006" key="3">
    <source>
        <dbReference type="Google" id="ProtNLM"/>
    </source>
</evidence>
<sequence>MIFLPSIQIDDPDVEVITRDERVDVYVDLRTLETREDDLALRADISAVYIYDKSRRAVIKIVKLPVQVKSYPLTFHLRNGTLIINLQRL</sequence>
<keyword evidence="2" id="KW-1185">Reference proteome</keyword>
<name>A0A2U9IUA8_9CREN</name>
<reference evidence="1" key="1">
    <citation type="submission" date="2018-05" db="EMBL/GenBank/DDBJ databases">
        <title>Complete Genome Sequences of Extremely Thermoacidophilic, Metal-Mobilizing Type-Strain Members of the Archaeal Family Sulfolobaceae: Acidianus brierleyi DSM-1651T, Acidianus sulfidivorans DSM-18786T, Metallosphaera hakonensis DSM-7519T, and Metallosphaera prunae DSM-10039T.</title>
        <authorList>
            <person name="Counts J.A."/>
            <person name="Kelly R.M."/>
        </authorList>
    </citation>
    <scope>NUCLEOTIDE SEQUENCE [LARGE SCALE GENOMIC DNA]</scope>
    <source>
        <strain evidence="1">HO1-1</strain>
    </source>
</reference>
<evidence type="ECO:0000313" key="1">
    <source>
        <dbReference type="EMBL" id="AWR99565.1"/>
    </source>
</evidence>
<organism evidence="1 2">
    <name type="scientific">Metallosphaera hakonensis JCM 8857 = DSM 7519</name>
    <dbReference type="NCBI Taxonomy" id="1293036"/>
    <lineage>
        <taxon>Archaea</taxon>
        <taxon>Thermoproteota</taxon>
        <taxon>Thermoprotei</taxon>
        <taxon>Sulfolobales</taxon>
        <taxon>Sulfolobaceae</taxon>
        <taxon>Metallosphaera</taxon>
    </lineage>
</organism>
<dbReference type="EMBL" id="CP029287">
    <property type="protein sequence ID" value="AWR99565.1"/>
    <property type="molecule type" value="Genomic_DNA"/>
</dbReference>
<dbReference type="KEGG" id="mhk:DFR87_07550"/>